<proteinExistence type="predicted"/>
<gene>
    <name evidence="1" type="ORF">BQ8794_170010</name>
</gene>
<reference evidence="2" key="1">
    <citation type="submission" date="2017-01" db="EMBL/GenBank/DDBJ databases">
        <authorList>
            <person name="Brunel B."/>
        </authorList>
    </citation>
    <scope>NUCLEOTIDE SEQUENCE [LARGE SCALE GENOMIC DNA]</scope>
</reference>
<accession>A0A1R3V3S1</accession>
<dbReference type="AlphaFoldDB" id="A0A1R3V3S1"/>
<protein>
    <submittedName>
        <fullName evidence="1">Uncharacterized protein</fullName>
    </submittedName>
</protein>
<evidence type="ECO:0000313" key="1">
    <source>
        <dbReference type="EMBL" id="SIT54517.1"/>
    </source>
</evidence>
<organism evidence="1 2">
    <name type="scientific">Mesorhizobium prunaredense</name>
    <dbReference type="NCBI Taxonomy" id="1631249"/>
    <lineage>
        <taxon>Bacteria</taxon>
        <taxon>Pseudomonadati</taxon>
        <taxon>Pseudomonadota</taxon>
        <taxon>Alphaproteobacteria</taxon>
        <taxon>Hyphomicrobiales</taxon>
        <taxon>Phyllobacteriaceae</taxon>
        <taxon>Mesorhizobium</taxon>
    </lineage>
</organism>
<sequence>MFPAKERTMTMKLDYSRLEADVAAWLKTHVECVKEYCGEGEAYAEAVRLLDDDPWQALQWYVEDTRRGLSAT</sequence>
<dbReference type="EMBL" id="FTPD01000009">
    <property type="protein sequence ID" value="SIT54517.1"/>
    <property type="molecule type" value="Genomic_DNA"/>
</dbReference>
<keyword evidence="2" id="KW-1185">Reference proteome</keyword>
<evidence type="ECO:0000313" key="2">
    <source>
        <dbReference type="Proteomes" id="UP000188388"/>
    </source>
</evidence>
<dbReference type="Proteomes" id="UP000188388">
    <property type="component" value="Unassembled WGS sequence"/>
</dbReference>
<name>A0A1R3V3S1_9HYPH</name>